<evidence type="ECO:0000259" key="16">
    <source>
        <dbReference type="Pfam" id="PF02706"/>
    </source>
</evidence>
<evidence type="ECO:0000256" key="1">
    <source>
        <dbReference type="ARBA" id="ARBA00004429"/>
    </source>
</evidence>
<dbReference type="GO" id="GO:0004713">
    <property type="term" value="F:protein tyrosine kinase activity"/>
    <property type="evidence" value="ECO:0007669"/>
    <property type="project" value="UniProtKB-KW"/>
</dbReference>
<dbReference type="Pfam" id="PF13807">
    <property type="entry name" value="GNVR"/>
    <property type="match status" value="1"/>
</dbReference>
<dbReference type="SUPFAM" id="SSF52540">
    <property type="entry name" value="P-loop containing nucleoside triphosphate hydrolases"/>
    <property type="match status" value="1"/>
</dbReference>
<keyword evidence="9" id="KW-0067">ATP-binding</keyword>
<evidence type="ECO:0000256" key="7">
    <source>
        <dbReference type="ARBA" id="ARBA00022741"/>
    </source>
</evidence>
<dbReference type="GO" id="GO:0042802">
    <property type="term" value="F:identical protein binding"/>
    <property type="evidence" value="ECO:0007669"/>
    <property type="project" value="UniProtKB-ARBA"/>
</dbReference>
<dbReference type="Pfam" id="PF23607">
    <property type="entry name" value="WZC_N"/>
    <property type="match status" value="1"/>
</dbReference>
<evidence type="ECO:0000256" key="15">
    <source>
        <dbReference type="SAM" id="Phobius"/>
    </source>
</evidence>
<evidence type="ECO:0000256" key="6">
    <source>
        <dbReference type="ARBA" id="ARBA00022692"/>
    </source>
</evidence>
<evidence type="ECO:0000256" key="10">
    <source>
        <dbReference type="ARBA" id="ARBA00022989"/>
    </source>
</evidence>
<keyword evidence="4" id="KW-0997">Cell inner membrane</keyword>
<dbReference type="CDD" id="cd05387">
    <property type="entry name" value="BY-kinase"/>
    <property type="match status" value="1"/>
</dbReference>
<evidence type="ECO:0000256" key="11">
    <source>
        <dbReference type="ARBA" id="ARBA00023136"/>
    </source>
</evidence>
<dbReference type="KEGG" id="acx:Achr_17960"/>
<evidence type="ECO:0000313" key="20">
    <source>
        <dbReference type="Proteomes" id="UP000068210"/>
    </source>
</evidence>
<dbReference type="STRING" id="1328314.Achr_17960"/>
<sequence length="738" mass="80795">MYPTSAPHQQEHDDAGIDLRKLLGALLDHKWPIIGVTALFCLGGALYGMFATPIYRTTALVQIEKKSGTVPGLEMGGDVNAQASSARTEIELLRSRSVIGQAVDNLHLDVRATPQRFPLIGDYLARRHRGPGLAEPFLGLEEYAWGGEKIEVLRFDVEPQWAGKRLVLTAADNGAFSLQDGEGRPLLQGRVGEAIDQQGIRLQIHELQARPGTRFTLSKGSRLSTIRTYRGALQLTEVGGDTGLITVAMNHPDPRHASRVVDEISRLFVRQNVERMSAEVDGSLKFLRTQLPEVRRDLEKAEDALNDYRKRHGSVDIGMETGTVLNQAVGLETRLSELRMQQAELDRRFTREHPAYKTLLMQIQGLTQRKNEIARRMQGLPETQQELLRLSRDVQVGTAIYTQLLNRAQEIDLVRAATIGNVRIVDQAVIEGGTVAPDKTLILLVATLVGALLAIGVVLLRKLLNPGLETPEAIEQLGLPVYAAVPFSEHQAHFKPRRRRAAGSPAQVSPLLALGQPHDPAVEALRSLRTSLHFIMLGAQDNRLAISGPGPQAGKSFVCANLAAVVAQTGKRVLLVDVDMRKGQLHRLLGMEEAGTGLSDLLEGRCDLADAIRPTPVEGLFLLSRGQIPPNPSERLMHPNFSAVLQQASASHDLVILDTPPLLAVTDAAIVGRQAATTLIVARFGVSSAREIELTVRRFAQNGIEIKGAIFNGMEKRAATYGYGHAAYYHYEYKPDNA</sequence>
<proteinExistence type="inferred from homology"/>
<dbReference type="AlphaFoldDB" id="A0A0C4WSI1"/>
<dbReference type="GO" id="GO:0005524">
    <property type="term" value="F:ATP binding"/>
    <property type="evidence" value="ECO:0007669"/>
    <property type="project" value="UniProtKB-KW"/>
</dbReference>
<keyword evidence="14" id="KW-0175">Coiled coil</keyword>
<gene>
    <name evidence="19" type="ORF">Achr_17960</name>
</gene>
<dbReference type="Gene3D" id="3.40.50.300">
    <property type="entry name" value="P-loop containing nucleotide triphosphate hydrolases"/>
    <property type="match status" value="1"/>
</dbReference>
<name>A0A0C4WSI1_9GAMM</name>
<feature type="domain" description="AAA" evidence="17">
    <location>
        <begin position="554"/>
        <end position="668"/>
    </location>
</feature>
<keyword evidence="5" id="KW-0808">Transferase</keyword>
<keyword evidence="3" id="KW-1003">Cell membrane</keyword>
<dbReference type="NCBIfam" id="TIGR01007">
    <property type="entry name" value="eps_fam"/>
    <property type="match status" value="1"/>
</dbReference>
<keyword evidence="20" id="KW-1185">Reference proteome</keyword>
<dbReference type="InterPro" id="IPR032807">
    <property type="entry name" value="GNVR"/>
</dbReference>
<evidence type="ECO:0000256" key="14">
    <source>
        <dbReference type="SAM" id="Coils"/>
    </source>
</evidence>
<feature type="transmembrane region" description="Helical" evidence="15">
    <location>
        <begin position="441"/>
        <end position="460"/>
    </location>
</feature>
<accession>A0A0C4WSI1</accession>
<keyword evidence="11 15" id="KW-0472">Membrane</keyword>
<dbReference type="RefSeq" id="WP_039803683.1">
    <property type="nucleotide sequence ID" value="NZ_CP010415.1"/>
</dbReference>
<dbReference type="PANTHER" id="PTHR32309">
    <property type="entry name" value="TYROSINE-PROTEIN KINASE"/>
    <property type="match status" value="1"/>
</dbReference>
<evidence type="ECO:0000313" key="19">
    <source>
        <dbReference type="EMBL" id="AJE21252.1"/>
    </source>
</evidence>
<evidence type="ECO:0000256" key="9">
    <source>
        <dbReference type="ARBA" id="ARBA00022840"/>
    </source>
</evidence>
<feature type="transmembrane region" description="Helical" evidence="15">
    <location>
        <begin position="31"/>
        <end position="50"/>
    </location>
</feature>
<dbReference type="InterPro" id="IPR005702">
    <property type="entry name" value="Wzc-like_C"/>
</dbReference>
<dbReference type="Pfam" id="PF02706">
    <property type="entry name" value="Wzz"/>
    <property type="match status" value="1"/>
</dbReference>
<evidence type="ECO:0000259" key="17">
    <source>
        <dbReference type="Pfam" id="PF13614"/>
    </source>
</evidence>
<keyword evidence="8" id="KW-0418">Kinase</keyword>
<dbReference type="GO" id="GO:0005886">
    <property type="term" value="C:plasma membrane"/>
    <property type="evidence" value="ECO:0007669"/>
    <property type="project" value="UniProtKB-SubCell"/>
</dbReference>
<feature type="domain" description="Polysaccharide chain length determinant N-terminal" evidence="16">
    <location>
        <begin position="17"/>
        <end position="106"/>
    </location>
</feature>
<keyword evidence="10 15" id="KW-1133">Transmembrane helix</keyword>
<keyword evidence="7" id="KW-0547">Nucleotide-binding</keyword>
<dbReference type="Pfam" id="PF13614">
    <property type="entry name" value="AAA_31"/>
    <property type="match status" value="1"/>
</dbReference>
<feature type="coiled-coil region" evidence="14">
    <location>
        <begin position="284"/>
        <end position="348"/>
    </location>
</feature>
<evidence type="ECO:0000256" key="5">
    <source>
        <dbReference type="ARBA" id="ARBA00022679"/>
    </source>
</evidence>
<evidence type="ECO:0000256" key="3">
    <source>
        <dbReference type="ARBA" id="ARBA00022475"/>
    </source>
</evidence>
<keyword evidence="6 15" id="KW-0812">Transmembrane</keyword>
<organism evidence="19 20">
    <name type="scientific">Azotobacter chroococcum NCIMB 8003</name>
    <dbReference type="NCBI Taxonomy" id="1328314"/>
    <lineage>
        <taxon>Bacteria</taxon>
        <taxon>Pseudomonadati</taxon>
        <taxon>Pseudomonadota</taxon>
        <taxon>Gammaproteobacteria</taxon>
        <taxon>Pseudomonadales</taxon>
        <taxon>Pseudomonadaceae</taxon>
        <taxon>Azotobacter</taxon>
    </lineage>
</organism>
<protein>
    <submittedName>
        <fullName evidence="19">Capsular exopolysaccharide biosynthesis protein</fullName>
    </submittedName>
</protein>
<evidence type="ECO:0000256" key="4">
    <source>
        <dbReference type="ARBA" id="ARBA00022519"/>
    </source>
</evidence>
<dbReference type="Proteomes" id="UP000068210">
    <property type="component" value="Chromosome"/>
</dbReference>
<dbReference type="HOGENOM" id="CLU_009912_0_0_6"/>
<comment type="catalytic activity">
    <reaction evidence="13">
        <text>L-tyrosyl-[protein] + ATP = O-phospho-L-tyrosyl-[protein] + ADP + H(+)</text>
        <dbReference type="Rhea" id="RHEA:10596"/>
        <dbReference type="Rhea" id="RHEA-COMP:10136"/>
        <dbReference type="Rhea" id="RHEA-COMP:20101"/>
        <dbReference type="ChEBI" id="CHEBI:15378"/>
        <dbReference type="ChEBI" id="CHEBI:30616"/>
        <dbReference type="ChEBI" id="CHEBI:46858"/>
        <dbReference type="ChEBI" id="CHEBI:61978"/>
        <dbReference type="ChEBI" id="CHEBI:456216"/>
    </reaction>
</comment>
<keyword evidence="12" id="KW-0829">Tyrosine-protein kinase</keyword>
<evidence type="ECO:0000256" key="2">
    <source>
        <dbReference type="ARBA" id="ARBA00008883"/>
    </source>
</evidence>
<dbReference type="InterPro" id="IPR050445">
    <property type="entry name" value="Bact_polysacc_biosynth/exp"/>
</dbReference>
<dbReference type="FunFam" id="3.40.50.300:FF:000527">
    <property type="entry name" value="Tyrosine-protein kinase etk"/>
    <property type="match status" value="1"/>
</dbReference>
<dbReference type="InterPro" id="IPR025669">
    <property type="entry name" value="AAA_dom"/>
</dbReference>
<evidence type="ECO:0000256" key="8">
    <source>
        <dbReference type="ARBA" id="ARBA00022777"/>
    </source>
</evidence>
<evidence type="ECO:0000256" key="13">
    <source>
        <dbReference type="ARBA" id="ARBA00053015"/>
    </source>
</evidence>
<feature type="domain" description="Tyrosine-protein kinase G-rich" evidence="18">
    <location>
        <begin position="382"/>
        <end position="462"/>
    </location>
</feature>
<comment type="similarity">
    <text evidence="2">Belongs to the etk/wzc family.</text>
</comment>
<dbReference type="InterPro" id="IPR027417">
    <property type="entry name" value="P-loop_NTPase"/>
</dbReference>
<reference evidence="19 20" key="1">
    <citation type="journal article" date="2015" name="PLoS ONE">
        <title>Azotobacter Genomes: The Genome of Azotobacter chroococcum NCIMB 8003 (ATCC 4412).</title>
        <authorList>
            <person name="Robson R.L."/>
            <person name="Jones R."/>
            <person name="Robson R.M."/>
            <person name="Schwartz A."/>
            <person name="Richardson T.H."/>
        </authorList>
    </citation>
    <scope>NUCLEOTIDE SEQUENCE [LARGE SCALE GENOMIC DNA]</scope>
    <source>
        <strain evidence="19 20">NCIMB 8003</strain>
    </source>
</reference>
<dbReference type="EMBL" id="CP010415">
    <property type="protein sequence ID" value="AJE21252.1"/>
    <property type="molecule type" value="Genomic_DNA"/>
</dbReference>
<comment type="subcellular location">
    <subcellularLocation>
        <location evidence="1">Cell inner membrane</location>
        <topology evidence="1">Multi-pass membrane protein</topology>
    </subcellularLocation>
</comment>
<evidence type="ECO:0000256" key="12">
    <source>
        <dbReference type="ARBA" id="ARBA00023137"/>
    </source>
</evidence>
<dbReference type="PANTHER" id="PTHR32309:SF32">
    <property type="entry name" value="TYROSINE-PROTEIN KINASE ETK-RELATED"/>
    <property type="match status" value="1"/>
</dbReference>
<evidence type="ECO:0000259" key="18">
    <source>
        <dbReference type="Pfam" id="PF13807"/>
    </source>
</evidence>
<dbReference type="InterPro" id="IPR003856">
    <property type="entry name" value="LPS_length_determ_N"/>
</dbReference>